<feature type="domain" description="N-acetyltransferase" evidence="3">
    <location>
        <begin position="18"/>
        <end position="166"/>
    </location>
</feature>
<dbReference type="Pfam" id="PF00583">
    <property type="entry name" value="Acetyltransf_1"/>
    <property type="match status" value="1"/>
</dbReference>
<dbReference type="RefSeq" id="WP_109269902.1">
    <property type="nucleotide sequence ID" value="NZ_QFFF01000001.1"/>
</dbReference>
<dbReference type="PANTHER" id="PTHR43420:SF47">
    <property type="entry name" value="N-ACETYLTRANSFERASE DOMAIN-CONTAINING PROTEIN"/>
    <property type="match status" value="1"/>
</dbReference>
<dbReference type="GO" id="GO:0016747">
    <property type="term" value="F:acyltransferase activity, transferring groups other than amino-acyl groups"/>
    <property type="evidence" value="ECO:0007669"/>
    <property type="project" value="InterPro"/>
</dbReference>
<dbReference type="EMBL" id="QFFF01000001">
    <property type="protein sequence ID" value="PWG01763.1"/>
    <property type="molecule type" value="Genomic_DNA"/>
</dbReference>
<evidence type="ECO:0000259" key="3">
    <source>
        <dbReference type="PROSITE" id="PS51186"/>
    </source>
</evidence>
<evidence type="ECO:0000313" key="4">
    <source>
        <dbReference type="EMBL" id="PWG01763.1"/>
    </source>
</evidence>
<dbReference type="AlphaFoldDB" id="A0A2U2J0A9"/>
<dbReference type="InterPro" id="IPR016181">
    <property type="entry name" value="Acyl_CoA_acyltransferase"/>
</dbReference>
<dbReference type="Proteomes" id="UP000245916">
    <property type="component" value="Unassembled WGS sequence"/>
</dbReference>
<evidence type="ECO:0000256" key="2">
    <source>
        <dbReference type="ARBA" id="ARBA00023315"/>
    </source>
</evidence>
<dbReference type="CDD" id="cd04301">
    <property type="entry name" value="NAT_SF"/>
    <property type="match status" value="1"/>
</dbReference>
<keyword evidence="5" id="KW-1185">Reference proteome</keyword>
<organism evidence="4 5">
    <name type="scientific">Allosphingosinicella humi</name>
    <dbReference type="NCBI Taxonomy" id="2068657"/>
    <lineage>
        <taxon>Bacteria</taxon>
        <taxon>Pseudomonadati</taxon>
        <taxon>Pseudomonadota</taxon>
        <taxon>Alphaproteobacteria</taxon>
        <taxon>Sphingomonadales</taxon>
        <taxon>Sphingomonadaceae</taxon>
        <taxon>Allosphingosinicella</taxon>
    </lineage>
</organism>
<proteinExistence type="predicted"/>
<evidence type="ECO:0000256" key="1">
    <source>
        <dbReference type="ARBA" id="ARBA00022679"/>
    </source>
</evidence>
<name>A0A2U2J0A9_9SPHN</name>
<accession>A0A2U2J0A9</accession>
<dbReference type="InterPro" id="IPR000182">
    <property type="entry name" value="GNAT_dom"/>
</dbReference>
<reference evidence="4 5" key="1">
    <citation type="submission" date="2018-05" db="EMBL/GenBank/DDBJ databases">
        <title>Genome of Sphingosinicella humi QZX222.</title>
        <authorList>
            <person name="Qiao Z."/>
            <person name="Wang G."/>
        </authorList>
    </citation>
    <scope>NUCLEOTIDE SEQUENCE [LARGE SCALE GENOMIC DNA]</scope>
    <source>
        <strain evidence="4 5">QZX222</strain>
    </source>
</reference>
<evidence type="ECO:0000313" key="5">
    <source>
        <dbReference type="Proteomes" id="UP000245916"/>
    </source>
</evidence>
<dbReference type="Gene3D" id="3.40.630.30">
    <property type="match status" value="1"/>
</dbReference>
<gene>
    <name evidence="4" type="ORF">DF286_01920</name>
</gene>
<dbReference type="InterPro" id="IPR050680">
    <property type="entry name" value="YpeA/RimI_acetyltransf"/>
</dbReference>
<dbReference type="SUPFAM" id="SSF55729">
    <property type="entry name" value="Acyl-CoA N-acyltransferases (Nat)"/>
    <property type="match status" value="1"/>
</dbReference>
<protein>
    <recommendedName>
        <fullName evidence="3">N-acetyltransferase domain-containing protein</fullName>
    </recommendedName>
</protein>
<dbReference type="OrthoDB" id="7205533at2"/>
<dbReference type="PANTHER" id="PTHR43420">
    <property type="entry name" value="ACETYLTRANSFERASE"/>
    <property type="match status" value="1"/>
</dbReference>
<keyword evidence="2" id="KW-0012">Acyltransferase</keyword>
<keyword evidence="1" id="KW-0808">Transferase</keyword>
<comment type="caution">
    <text evidence="4">The sequence shown here is derived from an EMBL/GenBank/DDBJ whole genome shotgun (WGS) entry which is preliminary data.</text>
</comment>
<dbReference type="PROSITE" id="PS51186">
    <property type="entry name" value="GNAT"/>
    <property type="match status" value="1"/>
</dbReference>
<sequence>MKIEMLIDREAAERSGADAVTRLTEAATRATFYRDNLTEAQIASNRRIVAISAPTCLAAASNAHQHFVAAFVDGAFAGYVIATVHAPDNRELDWMMVHPDFHGTPVSAALMEAGIDWLGAKRPLWLNVIRHNERAIRFYRKFGFEVDADAVTDHVIPHAIMRRAPR</sequence>